<dbReference type="SUPFAM" id="SSF52540">
    <property type="entry name" value="P-loop containing nucleoside triphosphate hydrolases"/>
    <property type="match status" value="1"/>
</dbReference>
<dbReference type="EMBL" id="CP036495">
    <property type="protein sequence ID" value="UZA70081.1"/>
    <property type="molecule type" value="Genomic_DNA"/>
</dbReference>
<organism evidence="2 3">
    <name type="scientific">Pseudomonas viridiflava</name>
    <name type="common">Phytomonas viridiflava</name>
    <dbReference type="NCBI Taxonomy" id="33069"/>
    <lineage>
        <taxon>Bacteria</taxon>
        <taxon>Pseudomonadati</taxon>
        <taxon>Pseudomonadota</taxon>
        <taxon>Gammaproteobacteria</taxon>
        <taxon>Pseudomonadales</taxon>
        <taxon>Pseudomonadaceae</taxon>
        <taxon>Pseudomonas</taxon>
    </lineage>
</organism>
<feature type="domain" description="KAP NTPase" evidence="1">
    <location>
        <begin position="7"/>
        <end position="248"/>
    </location>
</feature>
<gene>
    <name evidence="2" type="ORF">EZZ81_18335</name>
</gene>
<accession>A0AA46VXU5</accession>
<name>A0AA46VXU5_PSEVI</name>
<dbReference type="Gene3D" id="3.40.50.300">
    <property type="entry name" value="P-loop containing nucleotide triphosphate hydrolases"/>
    <property type="match status" value="1"/>
</dbReference>
<sequence length="602" mass="70505">MTINKSVEDNLKDYLKNKNLEHAFLIRGPWGSGKTHFINHFIDQFDSKEQKLIRISLFGLKSLLEIDAQIFQTLHPILGSKPAKLVGNILKGAVSVGFRMDLYGDKKDETSTNFKLDKLDLSSLGIGVTSDIVLIFDDLERTEISIREILGYVNFMIEVTQVKVILIANEEALLENEDARKIYLKFKEKVIGKTFEVANDVEKIVISFLKGTSFKNSQNLKSLLIELHTISNCLNLRIIKQAIYDFQYVCKQIPSDRLEHKEFYTMFARIFLALSIEAKKGELTEPELRSKFPFQSSSSYKKYFQNNNLIFNGDIWSDMIFKNDLKKLNENISNLHYFKLDQKNEVPTWQKLWNFKELNDKTFEKLIQELEADFFQMIETEPSVYLNKVDLMVYFSIHSLSDRSIEEIKNTVFIHIEKHQDSKHWRREKLDSSGYYGTGRPYHCEKEKDFINLKNLIIERNNIAYEEESINISNQLILDRSATFLNAIEIGNTDDIAKLLLKQFQHQCFLNNISPKDFVNSLIRADHATIEKFKEIIYDRYTSNHSFNGKPYWTYYKDELVFWEKVEALTKNQLESLPKLKKHLFYLFCENTLPTFRSILSA</sequence>
<dbReference type="RefSeq" id="WP_029243939.1">
    <property type="nucleotide sequence ID" value="NZ_CP036495.1"/>
</dbReference>
<dbReference type="Pfam" id="PF07693">
    <property type="entry name" value="KAP_NTPase"/>
    <property type="match status" value="1"/>
</dbReference>
<evidence type="ECO:0000313" key="2">
    <source>
        <dbReference type="EMBL" id="UZA70081.1"/>
    </source>
</evidence>
<dbReference type="InterPro" id="IPR011646">
    <property type="entry name" value="KAP_P-loop"/>
</dbReference>
<reference evidence="2" key="1">
    <citation type="submission" date="2019-02" db="EMBL/GenBank/DDBJ databases">
        <authorList>
            <person name="Lutz S."/>
            <person name="Schori C."/>
            <person name="Ahrens C.H."/>
            <person name="Gueguen E."/>
        </authorList>
    </citation>
    <scope>NUCLEOTIDE SEQUENCE</scope>
    <source>
        <strain evidence="2">Psy35</strain>
    </source>
</reference>
<dbReference type="Proteomes" id="UP001163644">
    <property type="component" value="Chromosome"/>
</dbReference>
<dbReference type="AlphaFoldDB" id="A0AA46VXU5"/>
<proteinExistence type="predicted"/>
<dbReference type="InterPro" id="IPR027417">
    <property type="entry name" value="P-loop_NTPase"/>
</dbReference>
<protein>
    <recommendedName>
        <fullName evidence="1">KAP NTPase domain-containing protein</fullName>
    </recommendedName>
</protein>
<evidence type="ECO:0000313" key="3">
    <source>
        <dbReference type="Proteomes" id="UP001163644"/>
    </source>
</evidence>
<evidence type="ECO:0000259" key="1">
    <source>
        <dbReference type="Pfam" id="PF07693"/>
    </source>
</evidence>